<dbReference type="SUPFAM" id="SSF52096">
    <property type="entry name" value="ClpP/crotonase"/>
    <property type="match status" value="1"/>
</dbReference>
<dbReference type="EC" id="4.2.1.17" evidence="3"/>
<dbReference type="InterPro" id="IPR029045">
    <property type="entry name" value="ClpP/crotonase-like_dom_sf"/>
</dbReference>
<dbReference type="CDD" id="cd06558">
    <property type="entry name" value="crotonase-like"/>
    <property type="match status" value="1"/>
</dbReference>
<dbReference type="InterPro" id="IPR018376">
    <property type="entry name" value="Enoyl-CoA_hyd/isom_CS"/>
</dbReference>
<dbReference type="PANTHER" id="PTHR43802">
    <property type="entry name" value="ENOYL-COA HYDRATASE"/>
    <property type="match status" value="1"/>
</dbReference>
<dbReference type="GO" id="GO:0016853">
    <property type="term" value="F:isomerase activity"/>
    <property type="evidence" value="ECO:0007669"/>
    <property type="project" value="UniProtKB-KW"/>
</dbReference>
<keyword evidence="3" id="KW-0456">Lyase</keyword>
<keyword evidence="3" id="KW-0413">Isomerase</keyword>
<dbReference type="PANTHER" id="PTHR43802:SF1">
    <property type="entry name" value="IP11341P-RELATED"/>
    <property type="match status" value="1"/>
</dbReference>
<dbReference type="EMBL" id="FKBS01000014">
    <property type="protein sequence ID" value="SAI28560.1"/>
    <property type="molecule type" value="Genomic_DNA"/>
</dbReference>
<evidence type="ECO:0000313" key="3">
    <source>
        <dbReference type="EMBL" id="SAI28560.1"/>
    </source>
</evidence>
<sequence length="266" mass="28635">MSVLELTRHGSCAVLTMNRPAARNALDIEMRQAFDAALPVVRDDDAIRAVVLTGAGGHFCAGGDIRAIAASQSNADVFEGRERIRSIHRWFDELVDLEKPVIAAVDGVAYGAGLSLALAADFVLASPRATFCAVFARLGYVPDMGGMYLLPRSVGLARAKALAFSARVVDAQEALAIGIAHERVAEGSVLDAALALAARFEHAPIGALGIVKSVMNHAFESDRRTVYMQEAMAQSLCRESAFHKEAARRFLAKEPALYDWPRRQGE</sequence>
<protein>
    <submittedName>
        <fullName evidence="3">Enoyl-CoA hydratase/isomerase</fullName>
        <ecNumber evidence="3">4.2.1.-</ecNumber>
        <ecNumber evidence="3">4.2.1.17</ecNumber>
    </submittedName>
</protein>
<gene>
    <name evidence="3" type="primary">caiD_3</name>
    <name evidence="3" type="ORF">SAMEA1982600_02262</name>
</gene>
<dbReference type="InterPro" id="IPR014748">
    <property type="entry name" value="Enoyl-CoA_hydra_C"/>
</dbReference>
<dbReference type="OrthoDB" id="5291143at2"/>
<dbReference type="RefSeq" id="WP_066411819.1">
    <property type="nucleotide sequence ID" value="NZ_FKBS01000014.1"/>
</dbReference>
<dbReference type="AlphaFoldDB" id="A0A157P5B2"/>
<evidence type="ECO:0000256" key="1">
    <source>
        <dbReference type="ARBA" id="ARBA00005254"/>
    </source>
</evidence>
<reference evidence="3 4" key="1">
    <citation type="submission" date="2016-03" db="EMBL/GenBank/DDBJ databases">
        <authorList>
            <consortium name="Pathogen Informatics"/>
        </authorList>
    </citation>
    <scope>NUCLEOTIDE SEQUENCE [LARGE SCALE GENOMIC DNA]</scope>
    <source>
        <strain evidence="3 4">NCTC13364</strain>
    </source>
</reference>
<dbReference type="Gene3D" id="3.90.226.10">
    <property type="entry name" value="2-enoyl-CoA Hydratase, Chain A, domain 1"/>
    <property type="match status" value="1"/>
</dbReference>
<proteinExistence type="inferred from homology"/>
<dbReference type="InterPro" id="IPR001753">
    <property type="entry name" value="Enoyl-CoA_hydra/iso"/>
</dbReference>
<accession>A0A157P5B2</accession>
<dbReference type="Proteomes" id="UP000077037">
    <property type="component" value="Unassembled WGS sequence"/>
</dbReference>
<dbReference type="Gene3D" id="1.10.12.10">
    <property type="entry name" value="Lyase 2-enoyl-coa Hydratase, Chain A, domain 2"/>
    <property type="match status" value="1"/>
</dbReference>
<dbReference type="Pfam" id="PF00378">
    <property type="entry name" value="ECH_1"/>
    <property type="match status" value="1"/>
</dbReference>
<comment type="similarity">
    <text evidence="1 2">Belongs to the enoyl-CoA hydratase/isomerase family.</text>
</comment>
<name>A0A157P5B2_9BORD</name>
<evidence type="ECO:0000256" key="2">
    <source>
        <dbReference type="RuleBase" id="RU003707"/>
    </source>
</evidence>
<dbReference type="EC" id="4.2.1.-" evidence="3"/>
<evidence type="ECO:0000313" key="4">
    <source>
        <dbReference type="Proteomes" id="UP000077037"/>
    </source>
</evidence>
<organism evidence="3 4">
    <name type="scientific">Bordetella ansorpii</name>
    <dbReference type="NCBI Taxonomy" id="288768"/>
    <lineage>
        <taxon>Bacteria</taxon>
        <taxon>Pseudomonadati</taxon>
        <taxon>Pseudomonadota</taxon>
        <taxon>Betaproteobacteria</taxon>
        <taxon>Burkholderiales</taxon>
        <taxon>Alcaligenaceae</taxon>
        <taxon>Bordetella</taxon>
    </lineage>
</organism>
<dbReference type="GO" id="GO:0004300">
    <property type="term" value="F:enoyl-CoA hydratase activity"/>
    <property type="evidence" value="ECO:0007669"/>
    <property type="project" value="UniProtKB-EC"/>
</dbReference>
<dbReference type="PROSITE" id="PS00166">
    <property type="entry name" value="ENOYL_COA_HYDRATASE"/>
    <property type="match status" value="1"/>
</dbReference>